<gene>
    <name evidence="7" type="primary">msmE</name>
    <name evidence="7" type="ORF">D8887_07335</name>
</gene>
<organism evidence="7 8">
    <name type="scientific">Streptococcus sanguinis</name>
    <dbReference type="NCBI Taxonomy" id="1305"/>
    <lineage>
        <taxon>Bacteria</taxon>
        <taxon>Bacillati</taxon>
        <taxon>Bacillota</taxon>
        <taxon>Bacilli</taxon>
        <taxon>Lactobacillales</taxon>
        <taxon>Streptococcaceae</taxon>
        <taxon>Streptococcus</taxon>
    </lineage>
</organism>
<reference evidence="7 8" key="1">
    <citation type="submission" date="2018-11" db="EMBL/GenBank/DDBJ databases">
        <title>Species Designations Belie Phenotypic and Genotypic Heterogeneity in Oral Streptococci.</title>
        <authorList>
            <person name="Velsko I."/>
        </authorList>
    </citation>
    <scope>NUCLEOTIDE SEQUENCE [LARGE SCALE GENOMIC DNA]</scope>
    <source>
        <strain evidence="7 8">KLC03</strain>
    </source>
</reference>
<sequence length="419" mass="46330">MKWYKKMSLAAITGLSLLGLSACSSQGESTDGKVTIEYFNQKGEMVDTLREIAKDFEKENPNVHVKVVNVPNAGEVLKTRVLAGDVPDVVNIYPQSIELQEWAKAGYFEDLSNKDYLKRVKNHYADKYAIDGKIYNIPYTANAYGIYYNKDKFKELGLKVPETWEEFEELVDTIVAKGETPFAIAGADTWTLNGYHQLALATATGGGKEANDYLRFSKPNAIKSSDSVLKDDFRLLDLFRKKGAMQTNWQGAGYTDVVGAFARGDALMTPNGSWAITAINAQDPKFNVGTFPFPGKQKGQSLTIGAGDLAWSISSSSKHKKEANAFVEYMSRPEVMQKYYDVDGSPTAIEGVKEAGSDAPLAGLAELAFTDRHLVWLAQDWTSESDFYTLTGNYITTGDKEDMAKALNDFFNPMKADVE</sequence>
<dbReference type="Gene3D" id="3.40.190.10">
    <property type="entry name" value="Periplasmic binding protein-like II"/>
    <property type="match status" value="2"/>
</dbReference>
<evidence type="ECO:0000313" key="7">
    <source>
        <dbReference type="EMBL" id="RSI10245.1"/>
    </source>
</evidence>
<name>A0A3R9GM86_STRSA</name>
<dbReference type="EMBL" id="RJML01000005">
    <property type="protein sequence ID" value="RSI10245.1"/>
    <property type="molecule type" value="Genomic_DNA"/>
</dbReference>
<feature type="signal peptide" evidence="6">
    <location>
        <begin position="1"/>
        <end position="27"/>
    </location>
</feature>
<keyword evidence="4" id="KW-0564">Palmitate</keyword>
<feature type="chain" id="PRO_5018785792" evidence="6">
    <location>
        <begin position="28"/>
        <end position="419"/>
    </location>
</feature>
<dbReference type="Pfam" id="PF01547">
    <property type="entry name" value="SBP_bac_1"/>
    <property type="match status" value="1"/>
</dbReference>
<evidence type="ECO:0000313" key="8">
    <source>
        <dbReference type="Proteomes" id="UP000269317"/>
    </source>
</evidence>
<protein>
    <submittedName>
        <fullName evidence="7">Multiple sugar-binding protein</fullName>
    </submittedName>
</protein>
<dbReference type="InterPro" id="IPR050490">
    <property type="entry name" value="Bact_solute-bd_prot1"/>
</dbReference>
<dbReference type="SUPFAM" id="SSF53850">
    <property type="entry name" value="Periplasmic binding protein-like II"/>
    <property type="match status" value="1"/>
</dbReference>
<keyword evidence="5" id="KW-0449">Lipoprotein</keyword>
<evidence type="ECO:0000256" key="6">
    <source>
        <dbReference type="SAM" id="SignalP"/>
    </source>
</evidence>
<dbReference type="InterPro" id="IPR006059">
    <property type="entry name" value="SBP"/>
</dbReference>
<evidence type="ECO:0000256" key="1">
    <source>
        <dbReference type="ARBA" id="ARBA00022475"/>
    </source>
</evidence>
<evidence type="ECO:0000256" key="3">
    <source>
        <dbReference type="ARBA" id="ARBA00023136"/>
    </source>
</evidence>
<dbReference type="PANTHER" id="PTHR43649">
    <property type="entry name" value="ARABINOSE-BINDING PROTEIN-RELATED"/>
    <property type="match status" value="1"/>
</dbReference>
<comment type="caution">
    <text evidence="7">The sequence shown here is derived from an EMBL/GenBank/DDBJ whole genome shotgun (WGS) entry which is preliminary data.</text>
</comment>
<dbReference type="Proteomes" id="UP000269317">
    <property type="component" value="Unassembled WGS sequence"/>
</dbReference>
<dbReference type="PROSITE" id="PS51257">
    <property type="entry name" value="PROKAR_LIPOPROTEIN"/>
    <property type="match status" value="1"/>
</dbReference>
<evidence type="ECO:0000256" key="4">
    <source>
        <dbReference type="ARBA" id="ARBA00023139"/>
    </source>
</evidence>
<dbReference type="PANTHER" id="PTHR43649:SF33">
    <property type="entry name" value="POLYGALACTURONAN_RHAMNOGALACTURONAN-BINDING PROTEIN YTCQ"/>
    <property type="match status" value="1"/>
</dbReference>
<dbReference type="RefSeq" id="WP_125341299.1">
    <property type="nucleotide sequence ID" value="NZ_CP076614.1"/>
</dbReference>
<evidence type="ECO:0000256" key="2">
    <source>
        <dbReference type="ARBA" id="ARBA00022729"/>
    </source>
</evidence>
<keyword evidence="1" id="KW-1003">Cell membrane</keyword>
<accession>A0A3R9GM86</accession>
<proteinExistence type="predicted"/>
<keyword evidence="3" id="KW-0472">Membrane</keyword>
<evidence type="ECO:0000256" key="5">
    <source>
        <dbReference type="ARBA" id="ARBA00023288"/>
    </source>
</evidence>
<dbReference type="AlphaFoldDB" id="A0A3R9GM86"/>
<keyword evidence="2 6" id="KW-0732">Signal</keyword>